<name>A0A017SCQ0_ASPRC</name>
<keyword evidence="1" id="KW-1133">Transmembrane helix</keyword>
<dbReference type="GeneID" id="63697240"/>
<keyword evidence="3" id="KW-1185">Reference proteome</keyword>
<protein>
    <submittedName>
        <fullName evidence="2">Uncharacterized protein</fullName>
    </submittedName>
</protein>
<organism evidence="2 3">
    <name type="scientific">Aspergillus ruber (strain CBS 135680)</name>
    <dbReference type="NCBI Taxonomy" id="1388766"/>
    <lineage>
        <taxon>Eukaryota</taxon>
        <taxon>Fungi</taxon>
        <taxon>Dikarya</taxon>
        <taxon>Ascomycota</taxon>
        <taxon>Pezizomycotina</taxon>
        <taxon>Eurotiomycetes</taxon>
        <taxon>Eurotiomycetidae</taxon>
        <taxon>Eurotiales</taxon>
        <taxon>Aspergillaceae</taxon>
        <taxon>Aspergillus</taxon>
        <taxon>Aspergillus subgen. Aspergillus</taxon>
    </lineage>
</organism>
<proteinExistence type="predicted"/>
<sequence>MKEVNDSGELTRLYQRPEVSITPVIRLGILRIAYLGLSSGESRGRGTRYVWYGKKRDLEPDSLNPTIWLFAITIYILVFVTKQE</sequence>
<feature type="transmembrane region" description="Helical" evidence="1">
    <location>
        <begin position="62"/>
        <end position="80"/>
    </location>
</feature>
<dbReference type="EMBL" id="KK088426">
    <property type="protein sequence ID" value="EYE94414.1"/>
    <property type="molecule type" value="Genomic_DNA"/>
</dbReference>
<dbReference type="HOGENOM" id="CLU_2527065_0_0_1"/>
<dbReference type="AlphaFoldDB" id="A0A017SCQ0"/>
<evidence type="ECO:0000313" key="2">
    <source>
        <dbReference type="EMBL" id="EYE94414.1"/>
    </source>
</evidence>
<reference evidence="3" key="1">
    <citation type="journal article" date="2014" name="Nat. Commun.">
        <title>Genomic adaptations of the halophilic Dead Sea filamentous fungus Eurotium rubrum.</title>
        <authorList>
            <person name="Kis-Papo T."/>
            <person name="Weig A.R."/>
            <person name="Riley R."/>
            <person name="Persoh D."/>
            <person name="Salamov A."/>
            <person name="Sun H."/>
            <person name="Lipzen A."/>
            <person name="Wasser S.P."/>
            <person name="Rambold G."/>
            <person name="Grigoriev I.V."/>
            <person name="Nevo E."/>
        </authorList>
    </citation>
    <scope>NUCLEOTIDE SEQUENCE [LARGE SCALE GENOMIC DNA]</scope>
    <source>
        <strain evidence="3">CBS 135680</strain>
    </source>
</reference>
<gene>
    <name evidence="2" type="ORF">EURHEDRAFT_413217</name>
</gene>
<keyword evidence="1" id="KW-0812">Transmembrane</keyword>
<evidence type="ECO:0000256" key="1">
    <source>
        <dbReference type="SAM" id="Phobius"/>
    </source>
</evidence>
<keyword evidence="1" id="KW-0472">Membrane</keyword>
<accession>A0A017SCQ0</accession>
<dbReference type="Proteomes" id="UP000019804">
    <property type="component" value="Unassembled WGS sequence"/>
</dbReference>
<evidence type="ECO:0000313" key="3">
    <source>
        <dbReference type="Proteomes" id="UP000019804"/>
    </source>
</evidence>
<dbReference type="RefSeq" id="XP_040638102.1">
    <property type="nucleotide sequence ID" value="XM_040782116.1"/>
</dbReference>